<keyword evidence="2" id="KW-1003">Cell membrane</keyword>
<dbReference type="HOGENOM" id="CLU_022017_2_2_9"/>
<dbReference type="NCBIfam" id="TIGR02900">
    <property type="entry name" value="spore_V_B"/>
    <property type="match status" value="1"/>
</dbReference>
<feature type="transmembrane region" description="Helical" evidence="6">
    <location>
        <begin position="364"/>
        <end position="388"/>
    </location>
</feature>
<evidence type="ECO:0000313" key="7">
    <source>
        <dbReference type="EMBL" id="AEE95648.1"/>
    </source>
</evidence>
<gene>
    <name evidence="7" type="ordered locus">Mahau_0432</name>
</gene>
<dbReference type="AlphaFoldDB" id="F3ZYC3"/>
<evidence type="ECO:0000313" key="8">
    <source>
        <dbReference type="Proteomes" id="UP000008457"/>
    </source>
</evidence>
<dbReference type="Pfam" id="PF01943">
    <property type="entry name" value="Polysacc_synt"/>
    <property type="match status" value="1"/>
</dbReference>
<accession>F3ZYC3</accession>
<dbReference type="RefSeq" id="WP_013780081.1">
    <property type="nucleotide sequence ID" value="NC_015520.1"/>
</dbReference>
<dbReference type="GO" id="GO:0005886">
    <property type="term" value="C:plasma membrane"/>
    <property type="evidence" value="ECO:0007669"/>
    <property type="project" value="UniProtKB-SubCell"/>
</dbReference>
<feature type="transmembrane region" description="Helical" evidence="6">
    <location>
        <begin position="332"/>
        <end position="352"/>
    </location>
</feature>
<dbReference type="InterPro" id="IPR050833">
    <property type="entry name" value="Poly_Biosynth_Transport"/>
</dbReference>
<feature type="transmembrane region" description="Helical" evidence="6">
    <location>
        <begin position="454"/>
        <end position="474"/>
    </location>
</feature>
<dbReference type="eggNOG" id="COG2244">
    <property type="taxonomic scope" value="Bacteria"/>
</dbReference>
<dbReference type="InterPro" id="IPR002797">
    <property type="entry name" value="Polysacc_synth"/>
</dbReference>
<keyword evidence="5 6" id="KW-0472">Membrane</keyword>
<reference evidence="8" key="1">
    <citation type="submission" date="2010-11" db="EMBL/GenBank/DDBJ databases">
        <title>The complete genome of Mahella australiensis DSM 15567.</title>
        <authorList>
            <consortium name="US DOE Joint Genome Institute (JGI-PGF)"/>
            <person name="Lucas S."/>
            <person name="Copeland A."/>
            <person name="Lapidus A."/>
            <person name="Bruce D."/>
            <person name="Goodwin L."/>
            <person name="Pitluck S."/>
            <person name="Kyrpides N."/>
            <person name="Mavromatis K."/>
            <person name="Pagani I."/>
            <person name="Ivanova N."/>
            <person name="Teshima H."/>
            <person name="Brettin T."/>
            <person name="Detter J.C."/>
            <person name="Han C."/>
            <person name="Tapia R."/>
            <person name="Land M."/>
            <person name="Hauser L."/>
            <person name="Markowitz V."/>
            <person name="Cheng J.-F."/>
            <person name="Hugenholtz P."/>
            <person name="Woyke T."/>
            <person name="Wu D."/>
            <person name="Spring S."/>
            <person name="Pukall R."/>
            <person name="Steenblock K."/>
            <person name="Schneider S."/>
            <person name="Klenk H.-P."/>
            <person name="Eisen J.A."/>
        </authorList>
    </citation>
    <scope>NUCLEOTIDE SEQUENCE [LARGE SCALE GENOMIC DNA]</scope>
    <source>
        <strain evidence="8">DSM 15567 / CIP 107919 / 50-1 BON</strain>
    </source>
</reference>
<feature type="transmembrane region" description="Helical" evidence="6">
    <location>
        <begin position="121"/>
        <end position="142"/>
    </location>
</feature>
<keyword evidence="3 6" id="KW-0812">Transmembrane</keyword>
<feature type="transmembrane region" description="Helical" evidence="6">
    <location>
        <begin position="12"/>
        <end position="32"/>
    </location>
</feature>
<proteinExistence type="predicted"/>
<evidence type="ECO:0000256" key="3">
    <source>
        <dbReference type="ARBA" id="ARBA00022692"/>
    </source>
</evidence>
<dbReference type="STRING" id="697281.Mahau_0432"/>
<dbReference type="InterPro" id="IPR024923">
    <property type="entry name" value="PG_synth_SpoVB"/>
</dbReference>
<keyword evidence="4 6" id="KW-1133">Transmembrane helix</keyword>
<feature type="transmembrane region" description="Helical" evidence="6">
    <location>
        <begin position="480"/>
        <end position="502"/>
    </location>
</feature>
<comment type="subcellular location">
    <subcellularLocation>
        <location evidence="1">Cell membrane</location>
        <topology evidence="1">Multi-pass membrane protein</topology>
    </subcellularLocation>
</comment>
<reference evidence="7 8" key="2">
    <citation type="journal article" date="2011" name="Stand. Genomic Sci.">
        <title>Complete genome sequence of Mahella australiensis type strain (50-1 BON).</title>
        <authorList>
            <person name="Sikorski J."/>
            <person name="Teshima H."/>
            <person name="Nolan M."/>
            <person name="Lucas S."/>
            <person name="Hammon N."/>
            <person name="Deshpande S."/>
            <person name="Cheng J.F."/>
            <person name="Pitluck S."/>
            <person name="Liolios K."/>
            <person name="Pagani I."/>
            <person name="Ivanova N."/>
            <person name="Huntemann M."/>
            <person name="Mavromatis K."/>
            <person name="Ovchinikova G."/>
            <person name="Pati A."/>
            <person name="Tapia R."/>
            <person name="Han C."/>
            <person name="Goodwin L."/>
            <person name="Chen A."/>
            <person name="Palaniappan K."/>
            <person name="Land M."/>
            <person name="Hauser L."/>
            <person name="Ngatchou-Djao O.D."/>
            <person name="Rohde M."/>
            <person name="Pukall R."/>
            <person name="Spring S."/>
            <person name="Abt B."/>
            <person name="Goker M."/>
            <person name="Detter J.C."/>
            <person name="Woyke T."/>
            <person name="Bristow J."/>
            <person name="Markowitz V."/>
            <person name="Hugenholtz P."/>
            <person name="Eisen J.A."/>
            <person name="Kyrpides N.C."/>
            <person name="Klenk H.P."/>
            <person name="Lapidus A."/>
        </authorList>
    </citation>
    <scope>NUCLEOTIDE SEQUENCE [LARGE SCALE GENOMIC DNA]</scope>
    <source>
        <strain evidence="8">DSM 15567 / CIP 107919 / 50-1 BON</strain>
    </source>
</reference>
<evidence type="ECO:0000256" key="6">
    <source>
        <dbReference type="SAM" id="Phobius"/>
    </source>
</evidence>
<dbReference type="PANTHER" id="PTHR30250:SF24">
    <property type="entry name" value="STAGE V SPORULATION PROTEIN B"/>
    <property type="match status" value="1"/>
</dbReference>
<organism evidence="7 8">
    <name type="scientific">Mahella australiensis (strain DSM 15567 / CIP 107919 / 50-1 BON)</name>
    <dbReference type="NCBI Taxonomy" id="697281"/>
    <lineage>
        <taxon>Bacteria</taxon>
        <taxon>Bacillati</taxon>
        <taxon>Bacillota</taxon>
        <taxon>Clostridia</taxon>
        <taxon>Thermoanaerobacterales</taxon>
        <taxon>Thermoanaerobacterales Family IV. Incertae Sedis</taxon>
        <taxon>Mahella</taxon>
    </lineage>
</organism>
<dbReference type="Proteomes" id="UP000008457">
    <property type="component" value="Chromosome"/>
</dbReference>
<name>F3ZYC3_MAHA5</name>
<keyword evidence="8" id="KW-1185">Reference proteome</keyword>
<dbReference type="KEGG" id="mas:Mahau_0432"/>
<dbReference type="CDD" id="cd13124">
    <property type="entry name" value="MATE_SpoVB_like"/>
    <property type="match status" value="1"/>
</dbReference>
<dbReference type="PIRSF" id="PIRSF038958">
    <property type="entry name" value="PG_synth_SpoVB"/>
    <property type="match status" value="1"/>
</dbReference>
<feature type="transmembrane region" description="Helical" evidence="6">
    <location>
        <begin position="422"/>
        <end position="442"/>
    </location>
</feature>
<sequence>MEQNESSFVRNAAILTVAGFATRILGFIYRIILSNIIGAQGMGLFQLALPVYFIAASFLASGIPIAVSRMTAEQKAKGNYKMLPKIVLVSSVIAVTASIAISAVLFIYARPIAVNILHSPGVYYPMMVYIPALFITANSGVIRGFFQGIQNIVPQAIGQIVEQFARMALVLSLIRYAIGISIEYASSISVLGMVIGDVAGFITLMYFYSKTLHRYKKNNQFTNKTGANESSFHIGKSVISIALPISGGRTLTTLLQSMDSVLIPQRLQAAGYTVEQSLVTFGHLTGMAMPLLMFPSTITMSLSMTLLPAITEAQSLGKKATINYRASESIKLTMMVSFAAASAFMFMPYQIGQALYNSQEVGQFLLYTSPLCLFLYVEGILASILNGLGKQNITVANSVLCSLLRIACTYILVAIPSIEINGYIIGFIGTVIFNTALNYQALRRFTSMPFDISNWLVKPSVSFIIMGVCSSFIYRAMDNAGMPTLASLGIALLIGLLIYLFLNIRMGVLTIEEIKRFTHVK</sequence>
<dbReference type="InterPro" id="IPR014249">
    <property type="entry name" value="Spore_V_B"/>
</dbReference>
<evidence type="ECO:0000256" key="5">
    <source>
        <dbReference type="ARBA" id="ARBA00023136"/>
    </source>
</evidence>
<dbReference type="OrthoDB" id="9775950at2"/>
<feature type="transmembrane region" description="Helical" evidence="6">
    <location>
        <begin position="188"/>
        <end position="208"/>
    </location>
</feature>
<feature type="transmembrane region" description="Helical" evidence="6">
    <location>
        <begin position="395"/>
        <end position="416"/>
    </location>
</feature>
<protein>
    <submittedName>
        <fullName evidence="7">Stage V sporulation protein B</fullName>
    </submittedName>
</protein>
<dbReference type="EMBL" id="CP002360">
    <property type="protein sequence ID" value="AEE95648.1"/>
    <property type="molecule type" value="Genomic_DNA"/>
</dbReference>
<evidence type="ECO:0000256" key="4">
    <source>
        <dbReference type="ARBA" id="ARBA00022989"/>
    </source>
</evidence>
<dbReference type="PANTHER" id="PTHR30250">
    <property type="entry name" value="PST FAMILY PREDICTED COLANIC ACID TRANSPORTER"/>
    <property type="match status" value="1"/>
</dbReference>
<evidence type="ECO:0000256" key="1">
    <source>
        <dbReference type="ARBA" id="ARBA00004651"/>
    </source>
</evidence>
<evidence type="ECO:0000256" key="2">
    <source>
        <dbReference type="ARBA" id="ARBA00022475"/>
    </source>
</evidence>
<feature type="transmembrane region" description="Helical" evidence="6">
    <location>
        <begin position="44"/>
        <end position="67"/>
    </location>
</feature>
<feature type="transmembrane region" description="Helical" evidence="6">
    <location>
        <begin position="87"/>
        <end position="109"/>
    </location>
</feature>